<evidence type="ECO:0000256" key="7">
    <source>
        <dbReference type="SAM" id="Phobius"/>
    </source>
</evidence>
<dbReference type="SUPFAM" id="SSF103473">
    <property type="entry name" value="MFS general substrate transporter"/>
    <property type="match status" value="1"/>
</dbReference>
<feature type="transmembrane region" description="Helical" evidence="7">
    <location>
        <begin position="464"/>
        <end position="488"/>
    </location>
</feature>
<dbReference type="Pfam" id="PF00854">
    <property type="entry name" value="PTR2"/>
    <property type="match status" value="1"/>
</dbReference>
<dbReference type="AlphaFoldDB" id="A0A2R6P423"/>
<reference evidence="9" key="2">
    <citation type="journal article" date="2018" name="BMC Genomics">
        <title>A manually annotated Actinidia chinensis var. chinensis (kiwifruit) genome highlights the challenges associated with draft genomes and gene prediction in plants.</title>
        <authorList>
            <person name="Pilkington S.M."/>
            <person name="Crowhurst R."/>
            <person name="Hilario E."/>
            <person name="Nardozza S."/>
            <person name="Fraser L."/>
            <person name="Peng Y."/>
            <person name="Gunaseelan K."/>
            <person name="Simpson R."/>
            <person name="Tahir J."/>
            <person name="Deroles S.C."/>
            <person name="Templeton K."/>
            <person name="Luo Z."/>
            <person name="Davy M."/>
            <person name="Cheng C."/>
            <person name="McNeilage M."/>
            <person name="Scaglione D."/>
            <person name="Liu Y."/>
            <person name="Zhang Q."/>
            <person name="Datson P."/>
            <person name="De Silva N."/>
            <person name="Gardiner S.E."/>
            <person name="Bassett H."/>
            <person name="Chagne D."/>
            <person name="McCallum J."/>
            <person name="Dzierzon H."/>
            <person name="Deng C."/>
            <person name="Wang Y.Y."/>
            <person name="Barron L."/>
            <person name="Manako K."/>
            <person name="Bowen J."/>
            <person name="Foster T.M."/>
            <person name="Erridge Z.A."/>
            <person name="Tiffin H."/>
            <person name="Waite C.N."/>
            <person name="Davies K.M."/>
            <person name="Grierson E.P."/>
            <person name="Laing W.A."/>
            <person name="Kirk R."/>
            <person name="Chen X."/>
            <person name="Wood M."/>
            <person name="Montefiori M."/>
            <person name="Brummell D.A."/>
            <person name="Schwinn K.E."/>
            <person name="Catanach A."/>
            <person name="Fullerton C."/>
            <person name="Li D."/>
            <person name="Meiyalaghan S."/>
            <person name="Nieuwenhuizen N."/>
            <person name="Read N."/>
            <person name="Prakash R."/>
            <person name="Hunter D."/>
            <person name="Zhang H."/>
            <person name="McKenzie M."/>
            <person name="Knabel M."/>
            <person name="Harris A."/>
            <person name="Allan A.C."/>
            <person name="Gleave A."/>
            <person name="Chen A."/>
            <person name="Janssen B.J."/>
            <person name="Plunkett B."/>
            <person name="Ampomah-Dwamena C."/>
            <person name="Voogd C."/>
            <person name="Leif D."/>
            <person name="Lafferty D."/>
            <person name="Souleyre E.J.F."/>
            <person name="Varkonyi-Gasic E."/>
            <person name="Gambi F."/>
            <person name="Hanley J."/>
            <person name="Yao J.L."/>
            <person name="Cheung J."/>
            <person name="David K.M."/>
            <person name="Warren B."/>
            <person name="Marsh K."/>
            <person name="Snowden K.C."/>
            <person name="Lin-Wang K."/>
            <person name="Brian L."/>
            <person name="Martinez-Sanchez M."/>
            <person name="Wang M."/>
            <person name="Ileperuma N."/>
            <person name="Macnee N."/>
            <person name="Campin R."/>
            <person name="McAtee P."/>
            <person name="Drummond R.S.M."/>
            <person name="Espley R.V."/>
            <person name="Ireland H.S."/>
            <person name="Wu R."/>
            <person name="Atkinson R.G."/>
            <person name="Karunairetnam S."/>
            <person name="Bulley S."/>
            <person name="Chunkath S."/>
            <person name="Hanley Z."/>
            <person name="Storey R."/>
            <person name="Thrimawithana A.H."/>
            <person name="Thomson S."/>
            <person name="David C."/>
            <person name="Testolin R."/>
            <person name="Huang H."/>
            <person name="Hellens R.P."/>
            <person name="Schaffer R.J."/>
        </authorList>
    </citation>
    <scope>NUCLEOTIDE SEQUENCE [LARGE SCALE GENOMIC DNA]</scope>
    <source>
        <strain evidence="9">cv. Red5</strain>
    </source>
</reference>
<feature type="transmembrane region" description="Helical" evidence="7">
    <location>
        <begin position="7"/>
        <end position="27"/>
    </location>
</feature>
<name>A0A2R6P423_ACTCC</name>
<evidence type="ECO:0000256" key="2">
    <source>
        <dbReference type="ARBA" id="ARBA00005982"/>
    </source>
</evidence>
<feature type="transmembrane region" description="Helical" evidence="7">
    <location>
        <begin position="181"/>
        <end position="201"/>
    </location>
</feature>
<feature type="transmembrane region" description="Helical" evidence="7">
    <location>
        <begin position="104"/>
        <end position="123"/>
    </location>
</feature>
<protein>
    <submittedName>
        <fullName evidence="8">Protein NRT1/ PTR FAMILY 2.13 like</fullName>
    </submittedName>
</protein>
<dbReference type="Gene3D" id="1.20.1250.20">
    <property type="entry name" value="MFS general substrate transporter like domains"/>
    <property type="match status" value="1"/>
</dbReference>
<keyword evidence="9" id="KW-1185">Reference proteome</keyword>
<reference evidence="8 9" key="1">
    <citation type="submission" date="2017-07" db="EMBL/GenBank/DDBJ databases">
        <title>An improved, manually edited Actinidia chinensis var. chinensis (kiwifruit) genome highlights the challenges associated with draft genomes and gene prediction in plants.</title>
        <authorList>
            <person name="Pilkington S."/>
            <person name="Crowhurst R."/>
            <person name="Hilario E."/>
            <person name="Nardozza S."/>
            <person name="Fraser L."/>
            <person name="Peng Y."/>
            <person name="Gunaseelan K."/>
            <person name="Simpson R."/>
            <person name="Tahir J."/>
            <person name="Deroles S."/>
            <person name="Templeton K."/>
            <person name="Luo Z."/>
            <person name="Davy M."/>
            <person name="Cheng C."/>
            <person name="Mcneilage M."/>
            <person name="Scaglione D."/>
            <person name="Liu Y."/>
            <person name="Zhang Q."/>
            <person name="Datson P."/>
            <person name="De Silva N."/>
            <person name="Gardiner S."/>
            <person name="Bassett H."/>
            <person name="Chagne D."/>
            <person name="Mccallum J."/>
            <person name="Dzierzon H."/>
            <person name="Deng C."/>
            <person name="Wang Y.-Y."/>
            <person name="Barron N."/>
            <person name="Manako K."/>
            <person name="Bowen J."/>
            <person name="Foster T."/>
            <person name="Erridge Z."/>
            <person name="Tiffin H."/>
            <person name="Waite C."/>
            <person name="Davies K."/>
            <person name="Grierson E."/>
            <person name="Laing W."/>
            <person name="Kirk R."/>
            <person name="Chen X."/>
            <person name="Wood M."/>
            <person name="Montefiori M."/>
            <person name="Brummell D."/>
            <person name="Schwinn K."/>
            <person name="Catanach A."/>
            <person name="Fullerton C."/>
            <person name="Li D."/>
            <person name="Meiyalaghan S."/>
            <person name="Nieuwenhuizen N."/>
            <person name="Read N."/>
            <person name="Prakash R."/>
            <person name="Hunter D."/>
            <person name="Zhang H."/>
            <person name="Mckenzie M."/>
            <person name="Knabel M."/>
            <person name="Harris A."/>
            <person name="Allan A."/>
            <person name="Chen A."/>
            <person name="Janssen B."/>
            <person name="Plunkett B."/>
            <person name="Dwamena C."/>
            <person name="Voogd C."/>
            <person name="Leif D."/>
            <person name="Lafferty D."/>
            <person name="Souleyre E."/>
            <person name="Varkonyi-Gasic E."/>
            <person name="Gambi F."/>
            <person name="Hanley J."/>
            <person name="Yao J.-L."/>
            <person name="Cheung J."/>
            <person name="David K."/>
            <person name="Warren B."/>
            <person name="Marsh K."/>
            <person name="Snowden K."/>
            <person name="Lin-Wang K."/>
            <person name="Brian L."/>
            <person name="Martinez-Sanchez M."/>
            <person name="Wang M."/>
            <person name="Ileperuma N."/>
            <person name="Macnee N."/>
            <person name="Campin R."/>
            <person name="Mcatee P."/>
            <person name="Drummond R."/>
            <person name="Espley R."/>
            <person name="Ireland H."/>
            <person name="Wu R."/>
            <person name="Atkinson R."/>
            <person name="Karunairetnam S."/>
            <person name="Bulley S."/>
            <person name="Chunkath S."/>
            <person name="Hanley Z."/>
            <person name="Storey R."/>
            <person name="Thrimawithana A."/>
            <person name="Thomson S."/>
            <person name="David C."/>
            <person name="Testolin R."/>
        </authorList>
    </citation>
    <scope>NUCLEOTIDE SEQUENCE [LARGE SCALE GENOMIC DNA]</scope>
    <source>
        <strain evidence="9">cv. Red5</strain>
        <tissue evidence="8">Young leaf</tissue>
    </source>
</reference>
<evidence type="ECO:0000313" key="8">
    <source>
        <dbReference type="EMBL" id="PSR85040.1"/>
    </source>
</evidence>
<comment type="similarity">
    <text evidence="6">Belongs to the major facilitator superfamily. Phosphate:H(+) symporter (TC 2.A.1.9) family.</text>
</comment>
<dbReference type="PANTHER" id="PTHR11654">
    <property type="entry name" value="OLIGOPEPTIDE TRANSPORTER-RELATED"/>
    <property type="match status" value="1"/>
</dbReference>
<feature type="transmembrane region" description="Helical" evidence="7">
    <location>
        <begin position="340"/>
        <end position="361"/>
    </location>
</feature>
<dbReference type="InterPro" id="IPR000109">
    <property type="entry name" value="POT_fam"/>
</dbReference>
<dbReference type="OrthoDB" id="8904098at2759"/>
<evidence type="ECO:0000256" key="6">
    <source>
        <dbReference type="ARBA" id="ARBA00044504"/>
    </source>
</evidence>
<dbReference type="OMA" id="LPTIMFA"/>
<comment type="caution">
    <text evidence="8">The sequence shown here is derived from an EMBL/GenBank/DDBJ whole genome shotgun (WGS) entry which is preliminary data.</text>
</comment>
<dbReference type="InParanoid" id="A0A2R6P423"/>
<comment type="subcellular location">
    <subcellularLocation>
        <location evidence="1">Membrane</location>
        <topology evidence="1">Multi-pass membrane protein</topology>
    </subcellularLocation>
</comment>
<feature type="transmembrane region" description="Helical" evidence="7">
    <location>
        <begin position="382"/>
        <end position="403"/>
    </location>
</feature>
<dbReference type="InterPro" id="IPR036259">
    <property type="entry name" value="MFS_trans_sf"/>
</dbReference>
<feature type="transmembrane region" description="Helical" evidence="7">
    <location>
        <begin position="33"/>
        <end position="54"/>
    </location>
</feature>
<evidence type="ECO:0000256" key="3">
    <source>
        <dbReference type="ARBA" id="ARBA00022692"/>
    </source>
</evidence>
<dbReference type="EMBL" id="NKQK01000029">
    <property type="protein sequence ID" value="PSR85040.1"/>
    <property type="molecule type" value="Genomic_DNA"/>
</dbReference>
<proteinExistence type="inferred from homology"/>
<feature type="transmembrane region" description="Helical" evidence="7">
    <location>
        <begin position="156"/>
        <end position="175"/>
    </location>
</feature>
<feature type="non-terminal residue" evidence="8">
    <location>
        <position position="1"/>
    </location>
</feature>
<dbReference type="Proteomes" id="UP000241394">
    <property type="component" value="Chromosome LG29"/>
</dbReference>
<feature type="transmembrane region" description="Helical" evidence="7">
    <location>
        <begin position="423"/>
        <end position="444"/>
    </location>
</feature>
<organism evidence="8 9">
    <name type="scientific">Actinidia chinensis var. chinensis</name>
    <name type="common">Chinese soft-hair kiwi</name>
    <dbReference type="NCBI Taxonomy" id="1590841"/>
    <lineage>
        <taxon>Eukaryota</taxon>
        <taxon>Viridiplantae</taxon>
        <taxon>Streptophyta</taxon>
        <taxon>Embryophyta</taxon>
        <taxon>Tracheophyta</taxon>
        <taxon>Spermatophyta</taxon>
        <taxon>Magnoliopsida</taxon>
        <taxon>eudicotyledons</taxon>
        <taxon>Gunneridae</taxon>
        <taxon>Pentapetalae</taxon>
        <taxon>asterids</taxon>
        <taxon>Ericales</taxon>
        <taxon>Actinidiaceae</taxon>
        <taxon>Actinidia</taxon>
    </lineage>
</organism>
<sequence>GNETFERLATFGLLANFMIFLLTQFHMEQASAANVLNVWSGVTNFAPLIGAFISDSYVGRFWTIGFASFASLLGMGTITLIAWIPQLHPPPCSPHQLQLHQCEGPTTLELGLLFMALGLLSIATGGIRPCSLPFGVDQFDPTTDEGRKGINSFFNWYYTTFTLVLIVALTVVVYIQDSVSWVLGFGIPTVFMVGSIILFFLGTRLYVYVKPEGSVFFGITQVVVAAYKKWRLRAPTEGEDDGALYDPPLKGSTVTKLPLTNQFRFLNKASIVLDGELNPDGSPSNPWRLCSIQQIEEVKCVIKVVPVWASGIVSFTALAQQSTFTVSQALKTDRHLGPNFQIPPGSLIVISMITLGLWVPFYDRVLVPALRKITGHEGGITLLQRIGIGIVFSVLSMVVAGLVEQMRRDSAISHGGSDGVAPISVLWLAPQLILMGFSEAFNIIGQIEFYYKEFPENMSSVANALFFCTIAGASYLSSLLVVIVHKFTGGHSRPDWLTNDINAGKIDYFYYLIAGMGVLNMIYFLIVARRYKYKARVIIQEKVQFDVELHAIK</sequence>
<keyword evidence="4 7" id="KW-1133">Transmembrane helix</keyword>
<dbReference type="CDD" id="cd17416">
    <property type="entry name" value="MFS_NPF1_2"/>
    <property type="match status" value="1"/>
</dbReference>
<comment type="similarity">
    <text evidence="2">Belongs to the major facilitator superfamily. Proton-dependent oligopeptide transporter (POT/PTR) (TC 2.A.17) family.</text>
</comment>
<dbReference type="GO" id="GO:0022857">
    <property type="term" value="F:transmembrane transporter activity"/>
    <property type="evidence" value="ECO:0007669"/>
    <property type="project" value="InterPro"/>
</dbReference>
<feature type="transmembrane region" description="Helical" evidence="7">
    <location>
        <begin position="508"/>
        <end position="528"/>
    </location>
</feature>
<evidence type="ECO:0000313" key="9">
    <source>
        <dbReference type="Proteomes" id="UP000241394"/>
    </source>
</evidence>
<dbReference type="GO" id="GO:0016020">
    <property type="term" value="C:membrane"/>
    <property type="evidence" value="ECO:0007669"/>
    <property type="project" value="UniProtKB-SubCell"/>
</dbReference>
<evidence type="ECO:0000256" key="1">
    <source>
        <dbReference type="ARBA" id="ARBA00004141"/>
    </source>
</evidence>
<dbReference type="FunCoup" id="A0A2R6P423">
    <property type="interactions" value="1685"/>
</dbReference>
<feature type="transmembrane region" description="Helical" evidence="7">
    <location>
        <begin position="61"/>
        <end position="84"/>
    </location>
</feature>
<dbReference type="Gramene" id="PSR85040">
    <property type="protein sequence ID" value="PSR85040"/>
    <property type="gene ID" value="CEY00_Acc33023"/>
</dbReference>
<keyword evidence="5 7" id="KW-0472">Membrane</keyword>
<gene>
    <name evidence="8" type="ORF">CEY00_Acc33023</name>
</gene>
<feature type="transmembrane region" description="Helical" evidence="7">
    <location>
        <begin position="300"/>
        <end position="320"/>
    </location>
</feature>
<evidence type="ECO:0000256" key="5">
    <source>
        <dbReference type="ARBA" id="ARBA00023136"/>
    </source>
</evidence>
<accession>A0A2R6P423</accession>
<keyword evidence="3 7" id="KW-0812">Transmembrane</keyword>
<evidence type="ECO:0000256" key="4">
    <source>
        <dbReference type="ARBA" id="ARBA00022989"/>
    </source>
</evidence>